<organism evidence="8 9">
    <name type="scientific">Halobacteriovorax vibrionivorans</name>
    <dbReference type="NCBI Taxonomy" id="2152716"/>
    <lineage>
        <taxon>Bacteria</taxon>
        <taxon>Pseudomonadati</taxon>
        <taxon>Bdellovibrionota</taxon>
        <taxon>Bacteriovoracia</taxon>
        <taxon>Bacteriovoracales</taxon>
        <taxon>Halobacteriovoraceae</taxon>
        <taxon>Halobacteriovorax</taxon>
    </lineage>
</organism>
<dbReference type="InterPro" id="IPR051559">
    <property type="entry name" value="HIF_prolyl_hydroxylases"/>
</dbReference>
<protein>
    <submittedName>
        <fullName evidence="8">2OG-Fe(II) oxygenase</fullName>
    </submittedName>
</protein>
<evidence type="ECO:0000256" key="2">
    <source>
        <dbReference type="ARBA" id="ARBA00022723"/>
    </source>
</evidence>
<evidence type="ECO:0000259" key="7">
    <source>
        <dbReference type="PROSITE" id="PS51471"/>
    </source>
</evidence>
<dbReference type="SMART" id="SM00702">
    <property type="entry name" value="P4Hc"/>
    <property type="match status" value="1"/>
</dbReference>
<proteinExistence type="predicted"/>
<evidence type="ECO:0000256" key="5">
    <source>
        <dbReference type="ARBA" id="ARBA00023002"/>
    </source>
</evidence>
<keyword evidence="3" id="KW-0847">Vitamin C</keyword>
<evidence type="ECO:0000256" key="3">
    <source>
        <dbReference type="ARBA" id="ARBA00022896"/>
    </source>
</evidence>
<dbReference type="InterPro" id="IPR006620">
    <property type="entry name" value="Pro_4_hyd_alph"/>
</dbReference>
<keyword evidence="6" id="KW-0408">Iron</keyword>
<evidence type="ECO:0000256" key="6">
    <source>
        <dbReference type="ARBA" id="ARBA00023004"/>
    </source>
</evidence>
<dbReference type="EMBL" id="QDKL01000002">
    <property type="protein sequence ID" value="RZF21832.1"/>
    <property type="molecule type" value="Genomic_DNA"/>
</dbReference>
<dbReference type="InterPro" id="IPR005123">
    <property type="entry name" value="Oxoglu/Fe-dep_dioxygenase_dom"/>
</dbReference>
<dbReference type="PANTHER" id="PTHR12907">
    <property type="entry name" value="EGL NINE HOMOLOG-RELATED"/>
    <property type="match status" value="1"/>
</dbReference>
<sequence length="205" mass="24202">MRTFKMKELDRLVDSLAKNRYYVSDTLINNELVRALKDEALSRFEVGEFDQARVGRQLTKRLDQHIRRDKISWISSDTNEQTNALKEYFSFLNQLKDYLNPLFYLGIRNYEGHFAFYDTGAFYKKHVDQHRGRGLRRLSVILYLNDMNDGDGGEVVLYDFNHHENVLDTIRPKEGRLLIFISEDLPHEVLTAHMPRLSLTGWMRA</sequence>
<dbReference type="Gene3D" id="2.60.120.620">
    <property type="entry name" value="q2cbj1_9rhob like domain"/>
    <property type="match status" value="1"/>
</dbReference>
<evidence type="ECO:0000256" key="4">
    <source>
        <dbReference type="ARBA" id="ARBA00022964"/>
    </source>
</evidence>
<comment type="caution">
    <text evidence="8">The sequence shown here is derived from an EMBL/GenBank/DDBJ whole genome shotgun (WGS) entry which is preliminary data.</text>
</comment>
<dbReference type="InterPro" id="IPR044862">
    <property type="entry name" value="Pro_4_hyd_alph_FE2OG_OXY"/>
</dbReference>
<evidence type="ECO:0000256" key="1">
    <source>
        <dbReference type="ARBA" id="ARBA00001961"/>
    </source>
</evidence>
<keyword evidence="9" id="KW-1185">Reference proteome</keyword>
<comment type="cofactor">
    <cofactor evidence="1">
        <name>L-ascorbate</name>
        <dbReference type="ChEBI" id="CHEBI:38290"/>
    </cofactor>
</comment>
<dbReference type="Proteomes" id="UP000443582">
    <property type="component" value="Unassembled WGS sequence"/>
</dbReference>
<evidence type="ECO:0000313" key="8">
    <source>
        <dbReference type="EMBL" id="RZF21832.1"/>
    </source>
</evidence>
<accession>A0ABY0IKJ8</accession>
<dbReference type="RefSeq" id="WP_115361621.1">
    <property type="nucleotide sequence ID" value="NZ_QDKL01000002.1"/>
</dbReference>
<gene>
    <name evidence="8" type="ORF">DAY19_09085</name>
</gene>
<reference evidence="9" key="1">
    <citation type="journal article" date="2019" name="Int. J. Syst. Evol. Microbiol.">
        <title>Halobacteriovorax valvorus sp. nov., a novel prokaryotic predator isolated from coastal seawater of China.</title>
        <authorList>
            <person name="Chen M.-X."/>
        </authorList>
    </citation>
    <scope>NUCLEOTIDE SEQUENCE [LARGE SCALE GENOMIC DNA]</scope>
    <source>
        <strain evidence="9">BL9</strain>
    </source>
</reference>
<evidence type="ECO:0000313" key="9">
    <source>
        <dbReference type="Proteomes" id="UP000443582"/>
    </source>
</evidence>
<feature type="domain" description="Fe2OG dioxygenase" evidence="7">
    <location>
        <begin position="98"/>
        <end position="205"/>
    </location>
</feature>
<dbReference type="PANTHER" id="PTHR12907:SF26">
    <property type="entry name" value="HIF PROLYL HYDROXYLASE, ISOFORM C"/>
    <property type="match status" value="1"/>
</dbReference>
<keyword evidence="5" id="KW-0560">Oxidoreductase</keyword>
<keyword evidence="4" id="KW-0223">Dioxygenase</keyword>
<dbReference type="PROSITE" id="PS51471">
    <property type="entry name" value="FE2OG_OXY"/>
    <property type="match status" value="1"/>
</dbReference>
<dbReference type="Pfam" id="PF13640">
    <property type="entry name" value="2OG-FeII_Oxy_3"/>
    <property type="match status" value="1"/>
</dbReference>
<keyword evidence="2" id="KW-0479">Metal-binding</keyword>
<name>A0ABY0IKJ8_9BACT</name>